<dbReference type="EMBL" id="CAFAAY010000066">
    <property type="protein sequence ID" value="CAB4817811.1"/>
    <property type="molecule type" value="Genomic_DNA"/>
</dbReference>
<organism evidence="1">
    <name type="scientific">freshwater metagenome</name>
    <dbReference type="NCBI Taxonomy" id="449393"/>
    <lineage>
        <taxon>unclassified sequences</taxon>
        <taxon>metagenomes</taxon>
        <taxon>ecological metagenomes</taxon>
    </lineage>
</organism>
<proteinExistence type="predicted"/>
<dbReference type="AlphaFoldDB" id="A0A6J6Z7L7"/>
<accession>A0A6J6Z7L7</accession>
<dbReference type="Pfam" id="PF14384">
    <property type="entry name" value="BrnA_antitoxin"/>
    <property type="match status" value="1"/>
</dbReference>
<name>A0A6J6Z7L7_9ZZZZ</name>
<sequence>MKKKLIRLSAKDDAAITKIAKADVDSRPLTDKQWAQVKPTLTRGRGRPLGSGTKEQVTLRIDTDTLEFYKSKGEGWQTFINLLLGEIKRESKSIKLVENRLSKGNLITTKSKIIA</sequence>
<gene>
    <name evidence="1" type="ORF">UFOPK3124_00870</name>
</gene>
<reference evidence="1" key="1">
    <citation type="submission" date="2020-05" db="EMBL/GenBank/DDBJ databases">
        <authorList>
            <person name="Chiriac C."/>
            <person name="Salcher M."/>
            <person name="Ghai R."/>
            <person name="Kavagutti S V."/>
        </authorList>
    </citation>
    <scope>NUCLEOTIDE SEQUENCE</scope>
</reference>
<evidence type="ECO:0000313" key="1">
    <source>
        <dbReference type="EMBL" id="CAB4817811.1"/>
    </source>
</evidence>
<dbReference type="InterPro" id="IPR025528">
    <property type="entry name" value="BrnA_antitoxin"/>
</dbReference>
<protein>
    <submittedName>
        <fullName evidence="1">Unannotated protein</fullName>
    </submittedName>
</protein>